<dbReference type="GO" id="GO:0016539">
    <property type="term" value="P:intein-mediated protein splicing"/>
    <property type="evidence" value="ECO:0007669"/>
    <property type="project" value="InterPro"/>
</dbReference>
<evidence type="ECO:0000313" key="5">
    <source>
        <dbReference type="Proteomes" id="UP000075391"/>
    </source>
</evidence>
<dbReference type="InterPro" id="IPR013783">
    <property type="entry name" value="Ig-like_fold"/>
</dbReference>
<dbReference type="Pfam" id="PF00801">
    <property type="entry name" value="PKD"/>
    <property type="match status" value="2"/>
</dbReference>
<dbReference type="PROSITE" id="PS51257">
    <property type="entry name" value="PROKAR_LIPOPROTEIN"/>
    <property type="match status" value="1"/>
</dbReference>
<dbReference type="InterPro" id="IPR006141">
    <property type="entry name" value="Intein_N"/>
</dbReference>
<feature type="signal peptide" evidence="2">
    <location>
        <begin position="1"/>
        <end position="22"/>
    </location>
</feature>
<dbReference type="CDD" id="cd00146">
    <property type="entry name" value="PKD"/>
    <property type="match status" value="2"/>
</dbReference>
<comment type="caution">
    <text evidence="4">The sequence shown here is derived from an EMBL/GenBank/DDBJ whole genome shotgun (WGS) entry which is preliminary data.</text>
</comment>
<protein>
    <submittedName>
        <fullName evidence="4">Cell surface protein</fullName>
    </submittedName>
</protein>
<dbReference type="SUPFAM" id="SSF82895">
    <property type="entry name" value="TSP-1 type 1 repeat"/>
    <property type="match status" value="1"/>
</dbReference>
<dbReference type="SUPFAM" id="SSF51294">
    <property type="entry name" value="Hedgehog/intein (Hint) domain"/>
    <property type="match status" value="1"/>
</dbReference>
<dbReference type="SUPFAM" id="SSF49299">
    <property type="entry name" value="PKD domain"/>
    <property type="match status" value="2"/>
</dbReference>
<dbReference type="SMART" id="SM00089">
    <property type="entry name" value="PKD"/>
    <property type="match status" value="3"/>
</dbReference>
<feature type="domain" description="PKD" evidence="3">
    <location>
        <begin position="82"/>
        <end position="120"/>
    </location>
</feature>
<dbReference type="Gene3D" id="2.170.16.10">
    <property type="entry name" value="Hedgehog/Intein (Hint) domain"/>
    <property type="match status" value="1"/>
</dbReference>
<dbReference type="PROSITE" id="PS50092">
    <property type="entry name" value="TSP1"/>
    <property type="match status" value="1"/>
</dbReference>
<dbReference type="Pfam" id="PF19030">
    <property type="entry name" value="TSP1_ADAMTS"/>
    <property type="match status" value="1"/>
</dbReference>
<feature type="domain" description="PKD" evidence="3">
    <location>
        <begin position="164"/>
        <end position="218"/>
    </location>
</feature>
<feature type="chain" id="PRO_5007572906" evidence="2">
    <location>
        <begin position="23"/>
        <end position="913"/>
    </location>
</feature>
<dbReference type="PROSITE" id="PS50817">
    <property type="entry name" value="INTEIN_N_TER"/>
    <property type="match status" value="1"/>
</dbReference>
<dbReference type="Gene3D" id="2.20.100.10">
    <property type="entry name" value="Thrombospondin type-1 (TSP1) repeat"/>
    <property type="match status" value="1"/>
</dbReference>
<dbReference type="InterPro" id="IPR035986">
    <property type="entry name" value="PKD_dom_sf"/>
</dbReference>
<gene>
    <name evidence="4" type="ORF">AZI85_06485</name>
</gene>
<evidence type="ECO:0000256" key="2">
    <source>
        <dbReference type="SAM" id="SignalP"/>
    </source>
</evidence>
<dbReference type="Proteomes" id="UP000075391">
    <property type="component" value="Unassembled WGS sequence"/>
</dbReference>
<feature type="domain" description="PKD" evidence="3">
    <location>
        <begin position="254"/>
        <end position="286"/>
    </location>
</feature>
<reference evidence="4 5" key="1">
    <citation type="submission" date="2016-03" db="EMBL/GenBank/DDBJ databases">
        <authorList>
            <person name="Ploux O."/>
        </authorList>
    </citation>
    <scope>NUCLEOTIDE SEQUENCE [LARGE SCALE GENOMIC DNA]</scope>
    <source>
        <strain evidence="4 5">BER2</strain>
    </source>
</reference>
<accession>A0A150WFI4</accession>
<dbReference type="InterPro" id="IPR036383">
    <property type="entry name" value="TSP1_rpt_sf"/>
</dbReference>
<sequence>MNRGMRLVATGLLLLSVGCQKAQESSEVMDLSSSTLTCKPGSQKVSTANLKIEGESVGQTNEAIRYKLNEQLSCDSAQEVVWKAAGGSARTATSVTSVYKKAGTYVMTASVQDVSGTTSQEVSFKTVVVASEPVMIAPTVGVAGQPVTFDVGIPENMTLLDAYWTFGDGTPSVSSMDAIQHTYAQPGTYTVKVLVVGNPGGEKMLSQTIVISEEEDEVVCTAAAAISGPSEAKVGSPVSLSLYMPQCLADQVGAIRWTFGDGGSASGQNVQHTYAAEGTFEVSAVLLKGDTNQVLFNLKHSITVTKGTEEPEPEPTPEPEVPGSCQVKDQIRESQGDIYSETVACGLNGTKEISYRDVIKEQCQLSGEKLSWVEISRSKEVTNEGSCEGQSCRLPDGSVLPHGGSKVLYSTSTPAGSCASVSQERVCNNGVLSGSDTFNQNSCHNGCGDFGSHGTVKTDVVTGEVKVPLTCAFGETGFFDIFTEVSDQTCKDGQIVSSNTHQGSIKTPGACPTYKYVPTENFTACSADCGGKQSRIFVCVDDKGTQVGNERCTGQAMPVEERVCDGNPEAVRRQESSTSVEEANSSQTCPANQIGVIVNKRDVTKVSTYACIDHKVQLEGTETQYGPWVAESYCRDYVARRCSQDSLSNSQAQGRYEWMVKCQDQLPIIKEFLAQFDDVKVKSGKTSVALNSSGQHLYPTFMDRAYNPEKPWIAPTSKNAACTMPSTVYVATVCVSSCATPEQLILAQEAGNTDMKYVPFIEALTKNYAFVASLQSAQSMGSKAIQKTKVDQWVTELLDTEHDILLMRMKSGRSIKVTPNHPLVASNGFMQSAKDFKVGEDLVQLGGVLDEIVSITPMKHTGKVYNIFVQSTAIHHNILVLNGYLNGSAYFQNDGAKELNRSLFRKTLTRGAF</sequence>
<dbReference type="OrthoDB" id="5287100at2"/>
<evidence type="ECO:0000256" key="1">
    <source>
        <dbReference type="SAM" id="MobiDB-lite"/>
    </source>
</evidence>
<dbReference type="RefSeq" id="WP_063244005.1">
    <property type="nucleotide sequence ID" value="NZ_LUKF01000016.1"/>
</dbReference>
<dbReference type="InterPro" id="IPR000884">
    <property type="entry name" value="TSP1_rpt"/>
</dbReference>
<organism evidence="4 5">
    <name type="scientific">Bdellovibrio bacteriovorus</name>
    <dbReference type="NCBI Taxonomy" id="959"/>
    <lineage>
        <taxon>Bacteria</taxon>
        <taxon>Pseudomonadati</taxon>
        <taxon>Bdellovibrionota</taxon>
        <taxon>Bdellovibrionia</taxon>
        <taxon>Bdellovibrionales</taxon>
        <taxon>Pseudobdellovibrionaceae</taxon>
        <taxon>Bdellovibrio</taxon>
    </lineage>
</organism>
<dbReference type="EMBL" id="LUKF01000016">
    <property type="protein sequence ID" value="KYG61858.1"/>
    <property type="molecule type" value="Genomic_DNA"/>
</dbReference>
<dbReference type="PROSITE" id="PS50093">
    <property type="entry name" value="PKD"/>
    <property type="match status" value="3"/>
</dbReference>
<feature type="region of interest" description="Disordered" evidence="1">
    <location>
        <begin position="305"/>
        <end position="324"/>
    </location>
</feature>
<dbReference type="AlphaFoldDB" id="A0A150WFI4"/>
<dbReference type="InterPro" id="IPR000601">
    <property type="entry name" value="PKD_dom"/>
</dbReference>
<name>A0A150WFI4_BDEBC</name>
<dbReference type="InterPro" id="IPR022409">
    <property type="entry name" value="PKD/Chitinase_dom"/>
</dbReference>
<dbReference type="Gene3D" id="2.60.40.10">
    <property type="entry name" value="Immunoglobulins"/>
    <property type="match status" value="2"/>
</dbReference>
<keyword evidence="2" id="KW-0732">Signal</keyword>
<evidence type="ECO:0000313" key="4">
    <source>
        <dbReference type="EMBL" id="KYG61858.1"/>
    </source>
</evidence>
<proteinExistence type="predicted"/>
<dbReference type="InterPro" id="IPR036844">
    <property type="entry name" value="Hint_dom_sf"/>
</dbReference>
<evidence type="ECO:0000259" key="3">
    <source>
        <dbReference type="PROSITE" id="PS50093"/>
    </source>
</evidence>
<dbReference type="CDD" id="cd00081">
    <property type="entry name" value="Hint"/>
    <property type="match status" value="1"/>
</dbReference>